<dbReference type="SUPFAM" id="SSF52402">
    <property type="entry name" value="Adenine nucleotide alpha hydrolases-like"/>
    <property type="match status" value="1"/>
</dbReference>
<comment type="domain">
    <text evidence="6">The N-terminal region contains the highly conserved SGGXDS motif, predicted to be a P-loop motif involved in ATP binding.</text>
</comment>
<feature type="transmembrane region" description="Helical" evidence="7">
    <location>
        <begin position="21"/>
        <end position="41"/>
    </location>
</feature>
<dbReference type="PANTHER" id="PTHR43033">
    <property type="entry name" value="TRNA(ILE)-LYSIDINE SYNTHASE-RELATED"/>
    <property type="match status" value="1"/>
</dbReference>
<proteinExistence type="inferred from homology"/>
<evidence type="ECO:0000256" key="1">
    <source>
        <dbReference type="ARBA" id="ARBA00022598"/>
    </source>
</evidence>
<feature type="domain" description="tRNA(Ile)-lysidine/2-thiocytidine synthase N-terminal" evidence="8">
    <location>
        <begin position="21"/>
        <end position="189"/>
    </location>
</feature>
<dbReference type="EMBL" id="QVQY01000034">
    <property type="protein sequence ID" value="RFU50272.1"/>
    <property type="molecule type" value="Genomic_DNA"/>
</dbReference>
<keyword evidence="7" id="KW-0472">Membrane</keyword>
<evidence type="ECO:0000256" key="4">
    <source>
        <dbReference type="ARBA" id="ARBA00022840"/>
    </source>
</evidence>
<dbReference type="GO" id="GO:0032267">
    <property type="term" value="F:tRNA(Ile)-lysidine synthase activity"/>
    <property type="evidence" value="ECO:0007669"/>
    <property type="project" value="UniProtKB-EC"/>
</dbReference>
<reference evidence="9" key="4">
    <citation type="journal article" date="2019" name="Int. J. Syst. Evol. Microbiol.">
        <title>Streptococcus chenjunshii sp. nov. isolated from feces of Tibetan antelopes.</title>
        <authorList>
            <person name="Tian Z."/>
            <person name="Lu S."/>
            <person name="Jin D."/>
            <person name="Yang J."/>
            <person name="Pu J."/>
            <person name="Lai X.H."/>
            <person name="Bai X.N."/>
            <person name="Wu X.M."/>
            <person name="Li J."/>
            <person name="Wang S."/>
            <person name="Xu J."/>
        </authorList>
    </citation>
    <scope>NUCLEOTIDE SEQUENCE</scope>
    <source>
        <strain evidence="9">Z15</strain>
    </source>
</reference>
<keyword evidence="14" id="KW-1185">Reference proteome</keyword>
<evidence type="ECO:0000256" key="3">
    <source>
        <dbReference type="ARBA" id="ARBA00022741"/>
    </source>
</evidence>
<comment type="function">
    <text evidence="6">Ligates lysine onto the cytidine present at position 34 of the AUA codon-specific tRNA(Ile) that contains the anticodon CAU, in an ATP-dependent manner. Cytidine is converted to lysidine, thus changing the amino acid specificity of the tRNA from methionine to isoleucine.</text>
</comment>
<evidence type="ECO:0000313" key="10">
    <source>
        <dbReference type="EMBL" id="RFU50272.1"/>
    </source>
</evidence>
<protein>
    <recommendedName>
        <fullName evidence="6">tRNA(Ile)-lysidine synthase</fullName>
        <ecNumber evidence="6">6.3.4.19</ecNumber>
    </recommendedName>
    <alternativeName>
        <fullName evidence="6">tRNA(Ile)-2-lysyl-cytidine synthase</fullName>
    </alternativeName>
    <alternativeName>
        <fullName evidence="6">tRNA(Ile)-lysidine synthetase</fullName>
    </alternativeName>
</protein>
<comment type="subcellular location">
    <subcellularLocation>
        <location evidence="6">Cytoplasm</location>
    </subcellularLocation>
</comment>
<feature type="binding site" evidence="6">
    <location>
        <begin position="26"/>
        <end position="31"/>
    </location>
    <ligand>
        <name>ATP</name>
        <dbReference type="ChEBI" id="CHEBI:30616"/>
    </ligand>
</feature>
<dbReference type="RefSeq" id="WP_116878841.1">
    <property type="nucleotide sequence ID" value="NZ_CP031733.1"/>
</dbReference>
<dbReference type="CDD" id="cd01992">
    <property type="entry name" value="TilS_N"/>
    <property type="match status" value="1"/>
</dbReference>
<evidence type="ECO:0000259" key="8">
    <source>
        <dbReference type="Pfam" id="PF01171"/>
    </source>
</evidence>
<evidence type="ECO:0000256" key="2">
    <source>
        <dbReference type="ARBA" id="ARBA00022694"/>
    </source>
</evidence>
<evidence type="ECO:0000313" key="11">
    <source>
        <dbReference type="EMBL" id="RFU52484.1"/>
    </source>
</evidence>
<dbReference type="NCBIfam" id="TIGR02432">
    <property type="entry name" value="lysidine_TilS_N"/>
    <property type="match status" value="1"/>
</dbReference>
<evidence type="ECO:0000256" key="5">
    <source>
        <dbReference type="ARBA" id="ARBA00048539"/>
    </source>
</evidence>
<keyword evidence="1 6" id="KW-0436">Ligase</keyword>
<dbReference type="Proteomes" id="UP000262901">
    <property type="component" value="Unassembled WGS sequence"/>
</dbReference>
<evidence type="ECO:0000256" key="6">
    <source>
        <dbReference type="HAMAP-Rule" id="MF_01161"/>
    </source>
</evidence>
<keyword evidence="7" id="KW-1133">Transmembrane helix</keyword>
<evidence type="ECO:0000313" key="14">
    <source>
        <dbReference type="Proteomes" id="UP000264056"/>
    </source>
</evidence>
<keyword evidence="4 6" id="KW-0067">ATP-binding</keyword>
<dbReference type="GO" id="GO:0005524">
    <property type="term" value="F:ATP binding"/>
    <property type="evidence" value="ECO:0007669"/>
    <property type="project" value="UniProtKB-UniRule"/>
</dbReference>
<dbReference type="EC" id="6.3.4.19" evidence="6"/>
<dbReference type="AlphaFoldDB" id="A0A372KKP3"/>
<reference evidence="11 13" key="2">
    <citation type="submission" date="2018-08" db="EMBL/GenBank/DDBJ databases">
        <title>Draft genome of Streptococcus sp. nov. Z1.</title>
        <authorList>
            <person name="Tian Z."/>
        </authorList>
    </citation>
    <scope>NUCLEOTIDE SEQUENCE [LARGE SCALE GENOMIC DNA]</scope>
    <source>
        <strain evidence="11">Z1</strain>
        <strain evidence="13">Z1(2018)</strain>
    </source>
</reference>
<reference evidence="12" key="3">
    <citation type="submission" date="2018-08" db="EMBL/GenBank/DDBJ databases">
        <title>Streptococcus chenjunshii sp. nov., isolated from stools sample of the Tibetan antelope in the Qinghai-Tibet plateau, China.</title>
        <authorList>
            <person name="Tian Z."/>
        </authorList>
    </citation>
    <scope>NUCLEOTIDE SEQUENCE [LARGE SCALE GENOMIC DNA]</scope>
    <source>
        <strain evidence="12">Z15</strain>
    </source>
</reference>
<dbReference type="GO" id="GO:0006400">
    <property type="term" value="P:tRNA modification"/>
    <property type="evidence" value="ECO:0007669"/>
    <property type="project" value="UniProtKB-UniRule"/>
</dbReference>
<accession>A0A346N9C2</accession>
<keyword evidence="2 6" id="KW-0819">tRNA processing</keyword>
<keyword evidence="7" id="KW-0812">Transmembrane</keyword>
<dbReference type="HAMAP" id="MF_01161">
    <property type="entry name" value="tRNA_Ile_lys_synt"/>
    <property type="match status" value="1"/>
</dbReference>
<keyword evidence="6" id="KW-0963">Cytoplasm</keyword>
<dbReference type="OrthoDB" id="9807403at2"/>
<dbReference type="InterPro" id="IPR014729">
    <property type="entry name" value="Rossmann-like_a/b/a_fold"/>
</dbReference>
<organism evidence="11 13">
    <name type="scientific">Streptococcus chenjunshii</name>
    <dbReference type="NCBI Taxonomy" id="2173853"/>
    <lineage>
        <taxon>Bacteria</taxon>
        <taxon>Bacillati</taxon>
        <taxon>Bacillota</taxon>
        <taxon>Bacilli</taxon>
        <taxon>Lactobacillales</taxon>
        <taxon>Streptococcaceae</taxon>
        <taxon>Streptococcus</taxon>
    </lineage>
</organism>
<dbReference type="PANTHER" id="PTHR43033:SF1">
    <property type="entry name" value="TRNA(ILE)-LYSIDINE SYNTHASE-RELATED"/>
    <property type="match status" value="1"/>
</dbReference>
<dbReference type="InterPro" id="IPR012094">
    <property type="entry name" value="tRNA_Ile_lys_synt"/>
</dbReference>
<comment type="similarity">
    <text evidence="6">Belongs to the tRNA(Ile)-lysidine synthase family.</text>
</comment>
<dbReference type="GO" id="GO:0005737">
    <property type="term" value="C:cytoplasm"/>
    <property type="evidence" value="ECO:0007669"/>
    <property type="project" value="UniProtKB-SubCell"/>
</dbReference>
<dbReference type="EMBL" id="CP031733">
    <property type="protein sequence ID" value="AXQ77617.1"/>
    <property type="molecule type" value="Genomic_DNA"/>
</dbReference>
<evidence type="ECO:0000313" key="9">
    <source>
        <dbReference type="EMBL" id="AXQ77617.1"/>
    </source>
</evidence>
<name>A0A372KKP3_9STRE</name>
<dbReference type="InterPro" id="IPR011063">
    <property type="entry name" value="TilS/TtcA_N"/>
</dbReference>
<accession>A0A372KKP3</accession>
<dbReference type="Pfam" id="PF01171">
    <property type="entry name" value="ATP_bind_3"/>
    <property type="match status" value="1"/>
</dbReference>
<dbReference type="Proteomes" id="UP000246115">
    <property type="component" value="Chromosome"/>
</dbReference>
<reference evidence="10 14" key="1">
    <citation type="submission" date="2018-08" db="EMBL/GenBank/DDBJ databases">
        <title>Draft genome of Streptococcus sp .nov. Z2.</title>
        <authorList>
            <person name="Tian Z."/>
        </authorList>
    </citation>
    <scope>NUCLEOTIDE SEQUENCE [LARGE SCALE GENOMIC DNA]</scope>
    <source>
        <strain evidence="10 14">Z2</strain>
    </source>
</reference>
<comment type="catalytic activity">
    <reaction evidence="5 6">
        <text>cytidine(34) in tRNA(Ile2) + L-lysine + ATP = lysidine(34) in tRNA(Ile2) + AMP + diphosphate + H(+)</text>
        <dbReference type="Rhea" id="RHEA:43744"/>
        <dbReference type="Rhea" id="RHEA-COMP:10625"/>
        <dbReference type="Rhea" id="RHEA-COMP:10670"/>
        <dbReference type="ChEBI" id="CHEBI:15378"/>
        <dbReference type="ChEBI" id="CHEBI:30616"/>
        <dbReference type="ChEBI" id="CHEBI:32551"/>
        <dbReference type="ChEBI" id="CHEBI:33019"/>
        <dbReference type="ChEBI" id="CHEBI:82748"/>
        <dbReference type="ChEBI" id="CHEBI:83665"/>
        <dbReference type="ChEBI" id="CHEBI:456215"/>
        <dbReference type="EC" id="6.3.4.19"/>
    </reaction>
</comment>
<dbReference type="Proteomes" id="UP000264056">
    <property type="component" value="Unassembled WGS sequence"/>
</dbReference>
<evidence type="ECO:0000313" key="13">
    <source>
        <dbReference type="Proteomes" id="UP000262901"/>
    </source>
</evidence>
<evidence type="ECO:0000313" key="12">
    <source>
        <dbReference type="Proteomes" id="UP000246115"/>
    </source>
</evidence>
<dbReference type="EMBL" id="QVQZ01000031">
    <property type="protein sequence ID" value="RFU52484.1"/>
    <property type="molecule type" value="Genomic_DNA"/>
</dbReference>
<dbReference type="Gene3D" id="3.40.50.620">
    <property type="entry name" value="HUPs"/>
    <property type="match status" value="1"/>
</dbReference>
<keyword evidence="3 6" id="KW-0547">Nucleotide-binding</keyword>
<dbReference type="KEGG" id="schj:DDV21_000080"/>
<sequence>MYRKILNHIRQKAYFDRHQNVLIAVSGGADSMSLLYFLHLYQEELAVKIGIAHINYKQRPEADEEETYLRRWASDHNVPIFVNHFSGTFSENTARQFRYSFFKKIMSGHNYTALVTAHHADDQAETVFMRILRGSRLRHLSAIPECQVFGDGELIRPFLPFSKKELPTVFHFEDTSNYRSTFLRNRIRNHYLPALEAENPRLKESLQSLGRESQLVFQALKDLTENIKITDCCEFLQQSEPVQTVLLQLYLEKFPDLKVNKRQFNEILHLIQTQANCRYPIKKGYYLFKDYSSFEIKKISPQTYGSKKRKVVEYDSIVKYGQYRFSYEQCTSENKKTGIPIFSLSPILLRRKQDGDSINFGKFTKKLHRLFIDEKFSFQERSDAVVGEQDGDIIFVVVAGKTYLRKASNRDIMKAKLHIEKLENR</sequence>
<gene>
    <name evidence="6 11" type="primary">tilS</name>
    <name evidence="9" type="ORF">DDV21_000080</name>
    <name evidence="10" type="ORF">DDV22_09455</name>
    <name evidence="11" type="ORF">DDV23_09370</name>
</gene>
<evidence type="ECO:0000256" key="7">
    <source>
        <dbReference type="SAM" id="Phobius"/>
    </source>
</evidence>
<dbReference type="InterPro" id="IPR012795">
    <property type="entry name" value="tRNA_Ile_lys_synt_N"/>
</dbReference>